<dbReference type="InterPro" id="IPR051815">
    <property type="entry name" value="Molybdate_resp_trans_reg"/>
</dbReference>
<dbReference type="SUPFAM" id="SSF46785">
    <property type="entry name" value="Winged helix' DNA-binding domain"/>
    <property type="match status" value="1"/>
</dbReference>
<dbReference type="Pfam" id="PF00126">
    <property type="entry name" value="HTH_1"/>
    <property type="match status" value="1"/>
</dbReference>
<dbReference type="EMBL" id="MLJW01000081">
    <property type="protein sequence ID" value="OIR01760.1"/>
    <property type="molecule type" value="Genomic_DNA"/>
</dbReference>
<evidence type="ECO:0000259" key="1">
    <source>
        <dbReference type="Pfam" id="PF00126"/>
    </source>
</evidence>
<dbReference type="InterPro" id="IPR036388">
    <property type="entry name" value="WH-like_DNA-bd_sf"/>
</dbReference>
<comment type="caution">
    <text evidence="2">The sequence shown here is derived from an EMBL/GenBank/DDBJ whole genome shotgun (WGS) entry which is preliminary data.</text>
</comment>
<dbReference type="InterPro" id="IPR036390">
    <property type="entry name" value="WH_DNA-bd_sf"/>
</dbReference>
<dbReference type="AlphaFoldDB" id="A0A1J5SCI2"/>
<organism evidence="2">
    <name type="scientific">mine drainage metagenome</name>
    <dbReference type="NCBI Taxonomy" id="410659"/>
    <lineage>
        <taxon>unclassified sequences</taxon>
        <taxon>metagenomes</taxon>
        <taxon>ecological metagenomes</taxon>
    </lineage>
</organism>
<dbReference type="PANTHER" id="PTHR30432">
    <property type="entry name" value="TRANSCRIPTIONAL REGULATOR MODE"/>
    <property type="match status" value="1"/>
</dbReference>
<dbReference type="Gene3D" id="1.10.10.10">
    <property type="entry name" value="Winged helix-like DNA-binding domain superfamily/Winged helix DNA-binding domain"/>
    <property type="match status" value="1"/>
</dbReference>
<dbReference type="PANTHER" id="PTHR30432:SF1">
    <property type="entry name" value="DNA-BINDING TRANSCRIPTIONAL DUAL REGULATOR MODE"/>
    <property type="match status" value="1"/>
</dbReference>
<name>A0A1J5SCI2_9ZZZZ</name>
<evidence type="ECO:0000313" key="2">
    <source>
        <dbReference type="EMBL" id="OIR01760.1"/>
    </source>
</evidence>
<proteinExistence type="predicted"/>
<dbReference type="InterPro" id="IPR000847">
    <property type="entry name" value="LysR_HTH_N"/>
</dbReference>
<gene>
    <name evidence="2" type="primary">mopA_6</name>
    <name evidence="2" type="ORF">GALL_162620</name>
</gene>
<feature type="domain" description="HTH lysR-type" evidence="1">
    <location>
        <begin position="31"/>
        <end position="91"/>
    </location>
</feature>
<accession>A0A1J5SCI2</accession>
<dbReference type="GO" id="GO:0003700">
    <property type="term" value="F:DNA-binding transcription factor activity"/>
    <property type="evidence" value="ECO:0007669"/>
    <property type="project" value="InterPro"/>
</dbReference>
<protein>
    <submittedName>
        <fullName evidence="2">Molybdenum-pterin-binding protein MopA</fullName>
    </submittedName>
</protein>
<sequence length="121" mass="12838">MKRARKSAGPVIIIRPRLQLGEAAAIGPGKVELLRAIGERQSISAAAKAMGLTYKRAWLLVDTLNQGLREPVVETAKGGKGGGGAQLTDYGISLIRCYDALEARIEKAAAKELAAIQDLIE</sequence>
<reference evidence="2" key="1">
    <citation type="submission" date="2016-10" db="EMBL/GenBank/DDBJ databases">
        <title>Sequence of Gallionella enrichment culture.</title>
        <authorList>
            <person name="Poehlein A."/>
            <person name="Muehling M."/>
            <person name="Daniel R."/>
        </authorList>
    </citation>
    <scope>NUCLEOTIDE SEQUENCE</scope>
</reference>